<dbReference type="InterPro" id="IPR005995">
    <property type="entry name" value="Pgm_bpd_ind"/>
</dbReference>
<dbReference type="NCBIfam" id="NF003897">
    <property type="entry name" value="PRK05434.1-5"/>
    <property type="match status" value="1"/>
</dbReference>
<dbReference type="SUPFAM" id="SSF64158">
    <property type="entry name" value="2,3-Bisphosphoglycerate-independent phosphoglycerate mutase, substrate-binding domain"/>
    <property type="match status" value="1"/>
</dbReference>
<dbReference type="GO" id="GO:0006007">
    <property type="term" value="P:glucose catabolic process"/>
    <property type="evidence" value="ECO:0007669"/>
    <property type="project" value="InterPro"/>
</dbReference>
<dbReference type="FunFam" id="3.40.1450.10:FF:000001">
    <property type="entry name" value="2,3-bisphosphoglycerate-independent phosphoglycerate mutase"/>
    <property type="match status" value="1"/>
</dbReference>
<feature type="binding site" evidence="10 13">
    <location>
        <position position="14"/>
    </location>
    <ligand>
        <name>Mn(2+)</name>
        <dbReference type="ChEBI" id="CHEBI:29035"/>
        <label>2</label>
    </ligand>
</feature>
<dbReference type="InterPro" id="IPR006124">
    <property type="entry name" value="Metalloenzyme"/>
</dbReference>
<feature type="binding site" evidence="10 12">
    <location>
        <begin position="155"/>
        <end position="156"/>
    </location>
    <ligand>
        <name>substrate</name>
    </ligand>
</feature>
<evidence type="ECO:0000256" key="13">
    <source>
        <dbReference type="PIRSR" id="PIRSR001492-3"/>
    </source>
</evidence>
<keyword evidence="5 10" id="KW-0479">Metal-binding</keyword>
<dbReference type="GO" id="GO:0030145">
    <property type="term" value="F:manganese ion binding"/>
    <property type="evidence" value="ECO:0007669"/>
    <property type="project" value="UniProtKB-UniRule"/>
</dbReference>
<reference evidence="17" key="1">
    <citation type="submission" date="2016-05" db="EMBL/GenBank/DDBJ databases">
        <authorList>
            <person name="Behera P."/>
            <person name="Vaishampayan P."/>
            <person name="Singh N."/>
            <person name="Raina V."/>
            <person name="Suar M."/>
            <person name="Pattnaik A."/>
            <person name="Rastogi G."/>
        </authorList>
    </citation>
    <scope>NUCLEOTIDE SEQUENCE [LARGE SCALE GENOMIC DNA]</scope>
    <source>
        <strain evidence="17">MP23</strain>
    </source>
</reference>
<feature type="active site" description="Phosphoserine intermediate" evidence="10 11">
    <location>
        <position position="64"/>
    </location>
</feature>
<evidence type="ECO:0000313" key="16">
    <source>
        <dbReference type="EMBL" id="OAT77827.1"/>
    </source>
</evidence>
<evidence type="ECO:0000256" key="1">
    <source>
        <dbReference type="ARBA" id="ARBA00000370"/>
    </source>
</evidence>
<accession>A0A1B7L642</accession>
<feature type="binding site" evidence="10 12">
    <location>
        <position position="187"/>
    </location>
    <ligand>
        <name>substrate</name>
    </ligand>
</feature>
<dbReference type="EMBL" id="LYRP01000004">
    <property type="protein sequence ID" value="OAT77827.1"/>
    <property type="molecule type" value="Genomic_DNA"/>
</dbReference>
<dbReference type="PIRSF" id="PIRSF001492">
    <property type="entry name" value="IPGAM"/>
    <property type="match status" value="1"/>
</dbReference>
<comment type="pathway">
    <text evidence="2 10">Carbohydrate degradation; glycolysis; pyruvate from D-glyceraldehyde 3-phosphate: step 3/5.</text>
</comment>
<evidence type="ECO:0000256" key="7">
    <source>
        <dbReference type="ARBA" id="ARBA00023211"/>
    </source>
</evidence>
<evidence type="ECO:0000256" key="9">
    <source>
        <dbReference type="ARBA" id="ARBA00071648"/>
    </source>
</evidence>
<dbReference type="GO" id="GO:0004619">
    <property type="term" value="F:phosphoglycerate mutase activity"/>
    <property type="evidence" value="ECO:0007669"/>
    <property type="project" value="UniProtKB-UniRule"/>
</dbReference>
<evidence type="ECO:0000259" key="15">
    <source>
        <dbReference type="Pfam" id="PF06415"/>
    </source>
</evidence>
<dbReference type="GO" id="GO:0005829">
    <property type="term" value="C:cytosol"/>
    <property type="evidence" value="ECO:0007669"/>
    <property type="project" value="TreeGrafter"/>
</dbReference>
<evidence type="ECO:0000256" key="4">
    <source>
        <dbReference type="ARBA" id="ARBA00012026"/>
    </source>
</evidence>
<dbReference type="SUPFAM" id="SSF53649">
    <property type="entry name" value="Alkaline phosphatase-like"/>
    <property type="match status" value="1"/>
</dbReference>
<comment type="function">
    <text evidence="10">Catalyzes the interconversion of 2-phosphoglycerate and 3-phosphoglycerate.</text>
</comment>
<dbReference type="Proteomes" id="UP000078225">
    <property type="component" value="Unassembled WGS sequence"/>
</dbReference>
<dbReference type="PANTHER" id="PTHR31637">
    <property type="entry name" value="2,3-BISPHOSPHOGLYCERATE-INDEPENDENT PHOSPHOGLYCERATE MUTASE"/>
    <property type="match status" value="1"/>
</dbReference>
<feature type="domain" description="Metalloenzyme" evidence="14">
    <location>
        <begin position="6"/>
        <end position="501"/>
    </location>
</feature>
<feature type="binding site" evidence="10 13">
    <location>
        <position position="404"/>
    </location>
    <ligand>
        <name>Mn(2+)</name>
        <dbReference type="ChEBI" id="CHEBI:29035"/>
        <label>1</label>
    </ligand>
</feature>
<feature type="binding site" evidence="10 12">
    <location>
        <position position="193"/>
    </location>
    <ligand>
        <name>substrate</name>
    </ligand>
</feature>
<organism evidence="16 17">
    <name type="scientific">Mangrovibacter phragmitis</name>
    <dbReference type="NCBI Taxonomy" id="1691903"/>
    <lineage>
        <taxon>Bacteria</taxon>
        <taxon>Pseudomonadati</taxon>
        <taxon>Pseudomonadota</taxon>
        <taxon>Gammaproteobacteria</taxon>
        <taxon>Enterobacterales</taxon>
        <taxon>Enterobacteriaceae</taxon>
        <taxon>Mangrovibacter</taxon>
    </lineage>
</organism>
<gene>
    <name evidence="10" type="primary">gpmI</name>
    <name evidence="16" type="ORF">A9B99_19480</name>
</gene>
<dbReference type="HAMAP" id="MF_01038">
    <property type="entry name" value="GpmI"/>
    <property type="match status" value="1"/>
</dbReference>
<dbReference type="OrthoDB" id="9800863at2"/>
<feature type="binding site" evidence="10 13">
    <location>
        <position position="408"/>
    </location>
    <ligand>
        <name>Mn(2+)</name>
        <dbReference type="ChEBI" id="CHEBI:29035"/>
        <label>1</label>
    </ligand>
</feature>
<feature type="binding site" evidence="10 13">
    <location>
        <position position="64"/>
    </location>
    <ligand>
        <name>Mn(2+)</name>
        <dbReference type="ChEBI" id="CHEBI:29035"/>
        <label>2</label>
    </ligand>
</feature>
<evidence type="ECO:0000256" key="2">
    <source>
        <dbReference type="ARBA" id="ARBA00004798"/>
    </source>
</evidence>
<evidence type="ECO:0000256" key="10">
    <source>
        <dbReference type="HAMAP-Rule" id="MF_01038"/>
    </source>
</evidence>
<comment type="catalytic activity">
    <reaction evidence="1 10">
        <text>(2R)-2-phosphoglycerate = (2R)-3-phosphoglycerate</text>
        <dbReference type="Rhea" id="RHEA:15901"/>
        <dbReference type="ChEBI" id="CHEBI:58272"/>
        <dbReference type="ChEBI" id="CHEBI:58289"/>
        <dbReference type="EC" id="5.4.2.12"/>
    </reaction>
</comment>
<dbReference type="NCBIfam" id="TIGR01307">
    <property type="entry name" value="pgm_bpd_ind"/>
    <property type="match status" value="1"/>
</dbReference>
<dbReference type="Pfam" id="PF06415">
    <property type="entry name" value="iPGM_N"/>
    <property type="match status" value="1"/>
</dbReference>
<feature type="binding site" evidence="10 13">
    <location>
        <position position="464"/>
    </location>
    <ligand>
        <name>Mn(2+)</name>
        <dbReference type="ChEBI" id="CHEBI:29035"/>
        <label>1</label>
    </ligand>
</feature>
<comment type="cofactor">
    <cofactor evidence="10">
        <name>Mn(2+)</name>
        <dbReference type="ChEBI" id="CHEBI:29035"/>
    </cofactor>
    <text evidence="10">Binds 2 manganese ions per subunit.</text>
</comment>
<dbReference type="EC" id="5.4.2.12" evidence="4 10"/>
<feature type="binding site" evidence="10 12">
    <location>
        <begin position="263"/>
        <end position="266"/>
    </location>
    <ligand>
        <name>substrate</name>
    </ligand>
</feature>
<proteinExistence type="inferred from homology"/>
<dbReference type="UniPathway" id="UPA00109">
    <property type="reaction ID" value="UER00186"/>
</dbReference>
<feature type="binding site" evidence="10 13">
    <location>
        <position position="445"/>
    </location>
    <ligand>
        <name>Mn(2+)</name>
        <dbReference type="ChEBI" id="CHEBI:29035"/>
        <label>2</label>
    </ligand>
</feature>
<evidence type="ECO:0000256" key="11">
    <source>
        <dbReference type="PIRSR" id="PIRSR001492-1"/>
    </source>
</evidence>
<keyword evidence="17" id="KW-1185">Reference proteome</keyword>
<dbReference type="InterPro" id="IPR036646">
    <property type="entry name" value="PGAM_B_sf"/>
</dbReference>
<dbReference type="FunFam" id="3.40.720.10:FF:000001">
    <property type="entry name" value="2,3-bisphosphoglycerate-independent phosphoglycerate mutase"/>
    <property type="match status" value="1"/>
</dbReference>
<keyword evidence="6 10" id="KW-0324">Glycolysis</keyword>
<evidence type="ECO:0000256" key="8">
    <source>
        <dbReference type="ARBA" id="ARBA00023235"/>
    </source>
</evidence>
<dbReference type="CDD" id="cd16010">
    <property type="entry name" value="iPGM"/>
    <property type="match status" value="1"/>
</dbReference>
<comment type="caution">
    <text evidence="16">The sequence shown here is derived from an EMBL/GenBank/DDBJ whole genome shotgun (WGS) entry which is preliminary data.</text>
</comment>
<comment type="subunit">
    <text evidence="10">Monomer.</text>
</comment>
<keyword evidence="7 10" id="KW-0464">Manganese</keyword>
<dbReference type="InterPro" id="IPR017850">
    <property type="entry name" value="Alkaline_phosphatase_core_sf"/>
</dbReference>
<dbReference type="Pfam" id="PF01676">
    <property type="entry name" value="Metalloenzyme"/>
    <property type="match status" value="1"/>
</dbReference>
<dbReference type="PANTHER" id="PTHR31637:SF0">
    <property type="entry name" value="2,3-BISPHOSPHOGLYCERATE-INDEPENDENT PHOSPHOGLYCERATE MUTASE"/>
    <property type="match status" value="1"/>
</dbReference>
<dbReference type="STRING" id="1691903.A9B99_19480"/>
<feature type="binding site" evidence="10 12">
    <location>
        <position position="125"/>
    </location>
    <ligand>
        <name>substrate</name>
    </ligand>
</feature>
<comment type="similarity">
    <text evidence="3 10">Belongs to the BPG-independent phosphoglycerate mutase family.</text>
</comment>
<dbReference type="InterPro" id="IPR011258">
    <property type="entry name" value="BPG-indep_PGM_N"/>
</dbReference>
<keyword evidence="8 10" id="KW-0413">Isomerase</keyword>
<dbReference type="GO" id="GO:0006096">
    <property type="term" value="P:glycolytic process"/>
    <property type="evidence" value="ECO:0007669"/>
    <property type="project" value="UniProtKB-UniRule"/>
</dbReference>
<evidence type="ECO:0000256" key="3">
    <source>
        <dbReference type="ARBA" id="ARBA00008819"/>
    </source>
</evidence>
<feature type="binding site" evidence="10 13">
    <location>
        <position position="446"/>
    </location>
    <ligand>
        <name>Mn(2+)</name>
        <dbReference type="ChEBI" id="CHEBI:29035"/>
        <label>2</label>
    </ligand>
</feature>
<sequence length="515" mass="56274">MSVSKKPMVLVILDGYGYREDKQDNAILNAKTPVMDSLWAQRPHTLIDASGLEVGLPDRQMGNSEVGHVNLGAGRIVYQDLTRLDVEIKERTFFANPVLTAAVDKAVAANKAVHIMGLMSPGGVHSHEDHIMAMVELAAERGATAIYLHAFLDGRDTPPRSAEATLKRFEDKFATLGKGRIASLIGRYYAMDRDNRWDRVELAYDLMTQAQGEFQADSAVAGLQAAYARDENDEFVKPTVIRAAGEADAAMQDGDTLVFMNFRADRARQITRAFVNSDFDGFSRKKVVNFSEFVMLTEYAADIKTACAYPPASLANTFGEWMAKNNKTQLRISETEKYAHVTFFFNGGVEEPFPGEDRVLVNSPKVATYDLQPEMSSAELTSKLVAAITSGKYDTIICNYPNGDMVGHTGVFEAAVTAVETLDKCVEQVVKAVESVDGQLLITADHGNAEQMRDPSTGQAHTAHTNLPVPLIYVGNNATKAVNGGKLSDIAPTMLSLMGMEIPQEMTGKPLFIVE</sequence>
<evidence type="ECO:0000313" key="17">
    <source>
        <dbReference type="Proteomes" id="UP000078225"/>
    </source>
</evidence>
<evidence type="ECO:0000259" key="14">
    <source>
        <dbReference type="Pfam" id="PF01676"/>
    </source>
</evidence>
<name>A0A1B7L642_9ENTR</name>
<dbReference type="Gene3D" id="3.40.720.10">
    <property type="entry name" value="Alkaline Phosphatase, subunit A"/>
    <property type="match status" value="1"/>
</dbReference>
<feature type="binding site" evidence="10 12">
    <location>
        <position position="337"/>
    </location>
    <ligand>
        <name>substrate</name>
    </ligand>
</feature>
<dbReference type="Gene3D" id="3.40.1450.10">
    <property type="entry name" value="BPG-independent phosphoglycerate mutase, domain B"/>
    <property type="match status" value="1"/>
</dbReference>
<protein>
    <recommendedName>
        <fullName evidence="9 10">2,3-bisphosphoglycerate-independent phosphoglycerate mutase</fullName>
        <shortName evidence="10">BPG-independent PGAM</shortName>
        <shortName evidence="10">Phosphoglyceromutase</shortName>
        <shortName evidence="10">iPGM</shortName>
        <ecNumber evidence="4 10">5.4.2.12</ecNumber>
    </recommendedName>
</protein>
<evidence type="ECO:0000256" key="12">
    <source>
        <dbReference type="PIRSR" id="PIRSR001492-2"/>
    </source>
</evidence>
<evidence type="ECO:0000256" key="6">
    <source>
        <dbReference type="ARBA" id="ARBA00023152"/>
    </source>
</evidence>
<feature type="domain" description="BPG-independent PGAM N-terminal" evidence="15">
    <location>
        <begin position="86"/>
        <end position="300"/>
    </location>
</feature>
<evidence type="ECO:0000256" key="5">
    <source>
        <dbReference type="ARBA" id="ARBA00022723"/>
    </source>
</evidence>
<dbReference type="AlphaFoldDB" id="A0A1B7L642"/>
<dbReference type="RefSeq" id="WP_064596163.1">
    <property type="nucleotide sequence ID" value="NZ_JBDJAE010000015.1"/>
</dbReference>